<dbReference type="EMBL" id="JAGPXC010000002">
    <property type="protein sequence ID" value="KAH6657855.1"/>
    <property type="molecule type" value="Genomic_DNA"/>
</dbReference>
<dbReference type="Proteomes" id="UP000758603">
    <property type="component" value="Unassembled WGS sequence"/>
</dbReference>
<sequence length="414" mass="43668">MIRHSIQTGIGRGRPELSRLSEGISSTLRQFSIAQARCAPDNNGATPSPPASSRQRSAAAANELLSMNSGSSSPSSAPKRSSNNNRSASPPSAAGQSSAPKVISINTLRGGSQGRFAGFRKVSEDEAFPGTPTYSRSPSGPTTTRGGIISGGIIRGGFRGRGGGNAFAAGRPPRDGESGGGGFRPAARGRGRGRGRGGSRGSDDRPVQKRRGNRREERIEQQDYARFKASGADEEPELTSYNQAKETGVDLPFQPTAPKDLFAELAAYAPAVGTGATPLAQSSTIITQARMLGGGRSFHPDDWPTPVAAKELYQKGHGVFFPSAEAKTWANRQTRRMEYQNPPKETTTAVLDAALLGKYDGPKFSQPGDTIGTVASYVKRQGTWNAAAERDIEAKVKSMLPVAKGPAKTQVKRA</sequence>
<feature type="compositionally biased region" description="Low complexity" evidence="1">
    <location>
        <begin position="129"/>
        <end position="147"/>
    </location>
</feature>
<keyword evidence="3" id="KW-1185">Reference proteome</keyword>
<evidence type="ECO:0000313" key="2">
    <source>
        <dbReference type="EMBL" id="KAH6657855.1"/>
    </source>
</evidence>
<protein>
    <submittedName>
        <fullName evidence="2">Uncharacterized protein</fullName>
    </submittedName>
</protein>
<feature type="compositionally biased region" description="Basic residues" evidence="1">
    <location>
        <begin position="187"/>
        <end position="197"/>
    </location>
</feature>
<feature type="compositionally biased region" description="Basic and acidic residues" evidence="1">
    <location>
        <begin position="214"/>
        <end position="226"/>
    </location>
</feature>
<comment type="caution">
    <text evidence="2">The sequence shown here is derived from an EMBL/GenBank/DDBJ whole genome shotgun (WGS) entry which is preliminary data.</text>
</comment>
<feature type="compositionally biased region" description="Low complexity" evidence="1">
    <location>
        <begin position="51"/>
        <end position="61"/>
    </location>
</feature>
<evidence type="ECO:0000313" key="3">
    <source>
        <dbReference type="Proteomes" id="UP000758603"/>
    </source>
</evidence>
<evidence type="ECO:0000256" key="1">
    <source>
        <dbReference type="SAM" id="MobiDB-lite"/>
    </source>
</evidence>
<dbReference type="OrthoDB" id="5365739at2759"/>
<accession>A0A9P8UTS7</accession>
<feature type="region of interest" description="Disordered" evidence="1">
    <location>
        <begin position="38"/>
        <end position="100"/>
    </location>
</feature>
<feature type="compositionally biased region" description="Low complexity" evidence="1">
    <location>
        <begin position="68"/>
        <end position="100"/>
    </location>
</feature>
<organism evidence="2 3">
    <name type="scientific">Truncatella angustata</name>
    <dbReference type="NCBI Taxonomy" id="152316"/>
    <lineage>
        <taxon>Eukaryota</taxon>
        <taxon>Fungi</taxon>
        <taxon>Dikarya</taxon>
        <taxon>Ascomycota</taxon>
        <taxon>Pezizomycotina</taxon>
        <taxon>Sordariomycetes</taxon>
        <taxon>Xylariomycetidae</taxon>
        <taxon>Amphisphaeriales</taxon>
        <taxon>Sporocadaceae</taxon>
        <taxon>Truncatella</taxon>
    </lineage>
</organism>
<gene>
    <name evidence="2" type="ORF">BKA67DRAFT_201023</name>
</gene>
<proteinExistence type="predicted"/>
<feature type="compositionally biased region" description="Gly residues" evidence="1">
    <location>
        <begin position="148"/>
        <end position="165"/>
    </location>
</feature>
<name>A0A9P8UTS7_9PEZI</name>
<dbReference type="RefSeq" id="XP_045962089.1">
    <property type="nucleotide sequence ID" value="XM_046095417.1"/>
</dbReference>
<dbReference type="AlphaFoldDB" id="A0A9P8UTS7"/>
<reference evidence="2" key="1">
    <citation type="journal article" date="2021" name="Nat. Commun.">
        <title>Genetic determinants of endophytism in the Arabidopsis root mycobiome.</title>
        <authorList>
            <person name="Mesny F."/>
            <person name="Miyauchi S."/>
            <person name="Thiergart T."/>
            <person name="Pickel B."/>
            <person name="Atanasova L."/>
            <person name="Karlsson M."/>
            <person name="Huettel B."/>
            <person name="Barry K.W."/>
            <person name="Haridas S."/>
            <person name="Chen C."/>
            <person name="Bauer D."/>
            <person name="Andreopoulos W."/>
            <person name="Pangilinan J."/>
            <person name="LaButti K."/>
            <person name="Riley R."/>
            <person name="Lipzen A."/>
            <person name="Clum A."/>
            <person name="Drula E."/>
            <person name="Henrissat B."/>
            <person name="Kohler A."/>
            <person name="Grigoriev I.V."/>
            <person name="Martin F.M."/>
            <person name="Hacquard S."/>
        </authorList>
    </citation>
    <scope>NUCLEOTIDE SEQUENCE</scope>
    <source>
        <strain evidence="2">MPI-SDFR-AT-0073</strain>
    </source>
</reference>
<feature type="region of interest" description="Disordered" evidence="1">
    <location>
        <begin position="123"/>
        <end position="238"/>
    </location>
</feature>
<dbReference type="GeneID" id="70124310"/>